<dbReference type="SUPFAM" id="SSF69318">
    <property type="entry name" value="Integrin alpha N-terminal domain"/>
    <property type="match status" value="1"/>
</dbReference>
<organism evidence="5 6">
    <name type="scientific">Streptomyces roseoviridis</name>
    <dbReference type="NCBI Taxonomy" id="67361"/>
    <lineage>
        <taxon>Bacteria</taxon>
        <taxon>Bacillati</taxon>
        <taxon>Actinomycetota</taxon>
        <taxon>Actinomycetes</taxon>
        <taxon>Kitasatosporales</taxon>
        <taxon>Streptomycetaceae</taxon>
        <taxon>Streptomyces</taxon>
    </lineage>
</organism>
<proteinExistence type="predicted"/>
<dbReference type="SUPFAM" id="SSF49899">
    <property type="entry name" value="Concanavalin A-like lectins/glucanases"/>
    <property type="match status" value="2"/>
</dbReference>
<accession>A0ABV5QP84</accession>
<protein>
    <submittedName>
        <fullName evidence="5">LamG domain-containing protein</fullName>
    </submittedName>
</protein>
<feature type="domain" description="LamG-like jellyroll fold" evidence="4">
    <location>
        <begin position="1251"/>
        <end position="1393"/>
    </location>
</feature>
<evidence type="ECO:0000313" key="6">
    <source>
        <dbReference type="Proteomes" id="UP001589716"/>
    </source>
</evidence>
<dbReference type="RefSeq" id="WP_382745814.1">
    <property type="nucleotide sequence ID" value="NZ_JBHMCT010000008.1"/>
</dbReference>
<dbReference type="EMBL" id="JBHMCT010000008">
    <property type="protein sequence ID" value="MFB9555311.1"/>
    <property type="molecule type" value="Genomic_DNA"/>
</dbReference>
<keyword evidence="1" id="KW-0732">Signal</keyword>
<keyword evidence="6" id="KW-1185">Reference proteome</keyword>
<comment type="caution">
    <text evidence="5">The sequence shown here is derived from an EMBL/GenBank/DDBJ whole genome shotgun (WGS) entry which is preliminary data.</text>
</comment>
<dbReference type="InterPro" id="IPR013320">
    <property type="entry name" value="ConA-like_dom_sf"/>
</dbReference>
<dbReference type="Pfam" id="PF13385">
    <property type="entry name" value="Laminin_G_3"/>
    <property type="match status" value="2"/>
</dbReference>
<sequence>MPATAQEVVAAQQADAVLRAGAVAAAAQSGEAPSEELAKAAAKKSGHAVEVTSLRDERRDVFANADGSFSAREYTQPVRTRRGEGWVPVDATLVDNGDGTWSPKAATVDLEFSGGGNGPFARMSRIGREYALTWPGGALPTPKVEADTATYAEVLPGVDLVVRAGIEGFSHYFVVKTAEAAANPELDTLELGLSTKGLTVKETPGGAVQAVDSAVGGTVFESGSASMWDSAAPVAPARAAAAQDTGPSAVHPRPALDAADGGRKARVGIDVAKGKLTLRPDLKLLRGKNTGYPVVIDPTPRTTGTTAWTGVMSGMPNEQDWKYSGDAGVGLCPVDQTPASCSGIGVRRLLFSFPMGFYKGKQILSSTFSARVAKVYWNDFRAEPIDLYRVGGANYTVTESSNYSNTSDDWTNQLLRVNQKIVPTTCGSQANLHFSNGAVLTDVRAAAAGGWNTMSFGLRAGDETAYAGWKRICGNAYLSITYNTPPLQVANATMSSNPGGRCVTDPAQAPYVDGLPQLRAEARDPDHTATSSDPVKMQYQVFYRDAANVEKSYFAETGYKAPNAGTHFTHQVTAPPAPTGPAMYYPTTKMVYQRSTPTAGPNTAQIPFDATGRKVLVGDWNGDGLDTLGTYDPATRTFALRDNNAGPDNIDFAFGSAGDLPVVGDWNGDGVDTVGVWRPSSHMFYLNNEHTNSVADVSFVYGADGMTPLVGDWNGDGLDTVGMYYGAISRFYIRNFNSAGGNSYEIHYGSVGDQPVVGDWNGDGTDSTGVWRPSSHIYYLNNEHANNVADVSFVYGADGMTALAGKWVSGIPENTTISWQARAFDGDAWGPWSSANGAGRCVVRRDSTIPARPIVTGTPYKDDNQWRDGIGGMGVFRITPADKDVASFRYSFDDAPPTTRVALSGLMLTWTPTWAGRHTLWVESVDGAGHTSARTTYSFLVASGRIAQWSLADPEGSTEALDEVGSSPAHPGTGVTFQVAGRGGKSDPVARFDGTSLAYLTTADEQAPAEDASVVDTTLGFSVSAWVKPAALDRDMTVLSQDGTDQAGFVLGYDAATKSWAFSAPDADGTANTRYAARVDAGAAAVDEWVHLTGVLDTKYTAVPQLRLYVDDGDPATPTATATAERSTSWAATGAFQIGRAKIDGTYGAPFAGDMSQVRVYNRPVTTGEIAEFQTVRPARKAYWDFETDAVDGKVPNIESTGAPLALYDEAKVYRRLAHRDPVALSGNGHVVLDGVNDHAYTSAPVVGGDKSFTVAARVRLTNVDSTTTQTILSLPGQNTDRLAVRYDGATKRFKLTLTAGDSATAKTTELANADALPSATGSGNHLAVVYDAVTRNLRLYVDGGEPVQVTVEDPAGWASPGGLQVGRSVKAGQYLSGAVDEVRAYAGGLSPTVISMLNNVTPEPNL</sequence>
<evidence type="ECO:0000313" key="5">
    <source>
        <dbReference type="EMBL" id="MFB9555311.1"/>
    </source>
</evidence>
<evidence type="ECO:0000259" key="4">
    <source>
        <dbReference type="SMART" id="SM00560"/>
    </source>
</evidence>
<keyword evidence="2" id="KW-1015">Disulfide bond</keyword>
<dbReference type="Gene3D" id="2.60.120.200">
    <property type="match status" value="2"/>
</dbReference>
<name>A0ABV5QP84_9ACTN</name>
<reference evidence="5 6" key="1">
    <citation type="submission" date="2024-09" db="EMBL/GenBank/DDBJ databases">
        <authorList>
            <person name="Sun Q."/>
            <person name="Mori K."/>
        </authorList>
    </citation>
    <scope>NUCLEOTIDE SEQUENCE [LARGE SCALE GENOMIC DNA]</scope>
    <source>
        <strain evidence="5 6">JCM 4414</strain>
    </source>
</reference>
<evidence type="ECO:0000256" key="3">
    <source>
        <dbReference type="SAM" id="MobiDB-lite"/>
    </source>
</evidence>
<evidence type="ECO:0000256" key="1">
    <source>
        <dbReference type="ARBA" id="ARBA00022729"/>
    </source>
</evidence>
<dbReference type="Proteomes" id="UP001589716">
    <property type="component" value="Unassembled WGS sequence"/>
</dbReference>
<gene>
    <name evidence="5" type="ORF">ACFFTP_14065</name>
</gene>
<dbReference type="InterPro" id="IPR028994">
    <property type="entry name" value="Integrin_alpha_N"/>
</dbReference>
<feature type="domain" description="LamG-like jellyroll fold" evidence="4">
    <location>
        <begin position="1019"/>
        <end position="1168"/>
    </location>
</feature>
<dbReference type="SMART" id="SM00560">
    <property type="entry name" value="LamGL"/>
    <property type="match status" value="2"/>
</dbReference>
<dbReference type="InterPro" id="IPR006558">
    <property type="entry name" value="LamG-like"/>
</dbReference>
<feature type="region of interest" description="Disordered" evidence="3">
    <location>
        <begin position="243"/>
        <end position="262"/>
    </location>
</feature>
<evidence type="ECO:0000256" key="2">
    <source>
        <dbReference type="ARBA" id="ARBA00023157"/>
    </source>
</evidence>